<protein>
    <submittedName>
        <fullName evidence="1">Uncharacterized protein</fullName>
    </submittedName>
</protein>
<proteinExistence type="predicted"/>
<gene>
    <name evidence="1" type="ORF">ELY37_09370</name>
</gene>
<name>A0A3S0YYS5_9GAMM</name>
<evidence type="ECO:0000313" key="1">
    <source>
        <dbReference type="EMBL" id="RUR46188.1"/>
    </source>
</evidence>
<dbReference type="AlphaFoldDB" id="A0A3S0YYS5"/>
<dbReference type="Proteomes" id="UP000286912">
    <property type="component" value="Unassembled WGS sequence"/>
</dbReference>
<keyword evidence="2" id="KW-1185">Reference proteome</keyword>
<comment type="caution">
    <text evidence="1">The sequence shown here is derived from an EMBL/GenBank/DDBJ whole genome shotgun (WGS) entry which is preliminary data.</text>
</comment>
<organism evidence="1 2">
    <name type="scientific">Vreelandella populi</name>
    <dbReference type="NCBI Taxonomy" id="2498858"/>
    <lineage>
        <taxon>Bacteria</taxon>
        <taxon>Pseudomonadati</taxon>
        <taxon>Pseudomonadota</taxon>
        <taxon>Gammaproteobacteria</taxon>
        <taxon>Oceanospirillales</taxon>
        <taxon>Halomonadaceae</taxon>
        <taxon>Vreelandella</taxon>
    </lineage>
</organism>
<reference evidence="1 2" key="1">
    <citation type="submission" date="2018-12" db="EMBL/GenBank/DDBJ databases">
        <title>three novel Halomonas strain isolated from plants.</title>
        <authorList>
            <person name="Sun C."/>
        </authorList>
    </citation>
    <scope>NUCLEOTIDE SEQUENCE [LARGE SCALE GENOMIC DNA]</scope>
    <source>
        <strain evidence="1 2">RC</strain>
    </source>
</reference>
<dbReference type="RefSeq" id="WP_126981635.1">
    <property type="nucleotide sequence ID" value="NZ_RZHD01000005.1"/>
</dbReference>
<dbReference type="OrthoDB" id="9998841at2"/>
<evidence type="ECO:0000313" key="2">
    <source>
        <dbReference type="Proteomes" id="UP000286912"/>
    </source>
</evidence>
<dbReference type="EMBL" id="RZHD01000005">
    <property type="protein sequence ID" value="RUR46188.1"/>
    <property type="molecule type" value="Genomic_DNA"/>
</dbReference>
<sequence length="94" mass="10235">MSSKVVAVKFFDPEHGPGKDIVLHLSEEDAEKVVMLDKLQTPVELPSLPGQFHLSNDATGNFAKWKGTGGKTFSGSLSEIISSIEDPENTYDDE</sequence>
<accession>A0A3S0YYS5</accession>